<evidence type="ECO:0000256" key="3">
    <source>
        <dbReference type="ARBA" id="ARBA00022692"/>
    </source>
</evidence>
<dbReference type="EMBL" id="JABFUD020000008">
    <property type="protein sequence ID" value="KAI5076230.1"/>
    <property type="molecule type" value="Genomic_DNA"/>
</dbReference>
<keyword evidence="6 8" id="KW-0472">Membrane</keyword>
<dbReference type="InterPro" id="IPR006716">
    <property type="entry name" value="ERG2_sigma1_rcpt-like"/>
</dbReference>
<evidence type="ECO:0000256" key="4">
    <source>
        <dbReference type="ARBA" id="ARBA00022824"/>
    </source>
</evidence>
<dbReference type="Proteomes" id="UP000886520">
    <property type="component" value="Chromosome 8"/>
</dbReference>
<dbReference type="Pfam" id="PF04622">
    <property type="entry name" value="ERG2_Sigma1R"/>
    <property type="match status" value="1"/>
</dbReference>
<comment type="caution">
    <text evidence="9">The sequence shown here is derived from an EMBL/GenBank/DDBJ whole genome shotgun (WGS) entry which is preliminary data.</text>
</comment>
<dbReference type="AlphaFoldDB" id="A0A9D4UY03"/>
<proteinExistence type="inferred from homology"/>
<accession>A0A9D4UY03</accession>
<comment type="similarity">
    <text evidence="2">Belongs to the ERG2 family.</text>
</comment>
<gene>
    <name evidence="9" type="ORF">GOP47_0008295</name>
</gene>
<evidence type="ECO:0000313" key="9">
    <source>
        <dbReference type="EMBL" id="KAI5076230.1"/>
    </source>
</evidence>
<evidence type="ECO:0000256" key="7">
    <source>
        <dbReference type="SAM" id="MobiDB-lite"/>
    </source>
</evidence>
<keyword evidence="3 8" id="KW-0812">Transmembrane</keyword>
<protein>
    <submittedName>
        <fullName evidence="9">Uncharacterized protein</fullName>
    </submittedName>
</protein>
<dbReference type="PANTHER" id="PTHR10868">
    <property type="entry name" value="SIGMA 1-TYPE OPIOID RECEPTOR-RELATED"/>
    <property type="match status" value="1"/>
</dbReference>
<sequence length="338" mass="38008">MGVKDRGSPCKSTLSSSRSLRSDGYYLECRKDAQCECSMCKASISATLDLRQPLQPSSKENQPWPPPFPCSSPVSSSFTKKRPLHTQNPYPSRPLHHCRFRITDRAFWLPVLLLLPFIVLLAIPWVLPCFSQMYFSHESFVELAQRSLVRIRLLDRLDFIQRRMSWITKAASVSNCTGYGDDAWKLTENGHLIHSRCIMYASSLEMVSVWGSASTTAGILGRSLVDRSFTVLAGRVMEWEEGRIQSVVHPEGSSWTMSRWAASAIVLDINTWILEYKKTPFSTGFGSLHSLKHVVLSAVAKVANNVKLYIDTAFFVRMQGLDMFSYQALSAGNPITPT</sequence>
<feature type="transmembrane region" description="Helical" evidence="8">
    <location>
        <begin position="106"/>
        <end position="127"/>
    </location>
</feature>
<keyword evidence="4" id="KW-0256">Endoplasmic reticulum</keyword>
<evidence type="ECO:0000313" key="10">
    <source>
        <dbReference type="Proteomes" id="UP000886520"/>
    </source>
</evidence>
<keyword evidence="10" id="KW-1185">Reference proteome</keyword>
<reference evidence="9" key="1">
    <citation type="submission" date="2021-01" db="EMBL/GenBank/DDBJ databases">
        <title>Adiantum capillus-veneris genome.</title>
        <authorList>
            <person name="Fang Y."/>
            <person name="Liao Q."/>
        </authorList>
    </citation>
    <scope>NUCLEOTIDE SEQUENCE</scope>
    <source>
        <strain evidence="9">H3</strain>
        <tissue evidence="9">Leaf</tissue>
    </source>
</reference>
<evidence type="ECO:0000256" key="6">
    <source>
        <dbReference type="ARBA" id="ARBA00023136"/>
    </source>
</evidence>
<evidence type="ECO:0000256" key="5">
    <source>
        <dbReference type="ARBA" id="ARBA00022989"/>
    </source>
</evidence>
<feature type="region of interest" description="Disordered" evidence="7">
    <location>
        <begin position="55"/>
        <end position="89"/>
    </location>
</feature>
<name>A0A9D4UY03_ADICA</name>
<dbReference type="GO" id="GO:0005789">
    <property type="term" value="C:endoplasmic reticulum membrane"/>
    <property type="evidence" value="ECO:0007669"/>
    <property type="project" value="UniProtKB-SubCell"/>
</dbReference>
<comment type="subcellular location">
    <subcellularLocation>
        <location evidence="1">Endoplasmic reticulum membrane</location>
    </subcellularLocation>
</comment>
<keyword evidence="5 8" id="KW-1133">Transmembrane helix</keyword>
<evidence type="ECO:0000256" key="2">
    <source>
        <dbReference type="ARBA" id="ARBA00007141"/>
    </source>
</evidence>
<dbReference type="OrthoDB" id="347124at2759"/>
<evidence type="ECO:0000256" key="1">
    <source>
        <dbReference type="ARBA" id="ARBA00004586"/>
    </source>
</evidence>
<dbReference type="PANTHER" id="PTHR10868:SF1">
    <property type="entry name" value="SIGMA NON-OPIOID INTRACELLULAR RECEPTOR 1"/>
    <property type="match status" value="1"/>
</dbReference>
<organism evidence="9 10">
    <name type="scientific">Adiantum capillus-veneris</name>
    <name type="common">Maidenhair fern</name>
    <dbReference type="NCBI Taxonomy" id="13818"/>
    <lineage>
        <taxon>Eukaryota</taxon>
        <taxon>Viridiplantae</taxon>
        <taxon>Streptophyta</taxon>
        <taxon>Embryophyta</taxon>
        <taxon>Tracheophyta</taxon>
        <taxon>Polypodiopsida</taxon>
        <taxon>Polypodiidae</taxon>
        <taxon>Polypodiales</taxon>
        <taxon>Pteridineae</taxon>
        <taxon>Pteridaceae</taxon>
        <taxon>Vittarioideae</taxon>
        <taxon>Adiantum</taxon>
    </lineage>
</organism>
<evidence type="ECO:0000256" key="8">
    <source>
        <dbReference type="SAM" id="Phobius"/>
    </source>
</evidence>